<dbReference type="EMBL" id="JACEIB010000006">
    <property type="protein sequence ID" value="MBA2934107.1"/>
    <property type="molecule type" value="Genomic_DNA"/>
</dbReference>
<comment type="similarity">
    <text evidence="1 2">Belongs to the OprB family.</text>
</comment>
<dbReference type="RefSeq" id="WP_160365628.1">
    <property type="nucleotide sequence ID" value="NZ_JACEIB010000006.1"/>
</dbReference>
<name>A0A838L504_9SPHN</name>
<reference evidence="3 4" key="1">
    <citation type="submission" date="2020-07" db="EMBL/GenBank/DDBJ databases">
        <authorList>
            <person name="Sun Q."/>
        </authorList>
    </citation>
    <scope>NUCLEOTIDE SEQUENCE [LARGE SCALE GENOMIC DNA]</scope>
    <source>
        <strain evidence="3 4">CGMCC 1.13654</strain>
    </source>
</reference>
<evidence type="ECO:0000256" key="1">
    <source>
        <dbReference type="ARBA" id="ARBA00008769"/>
    </source>
</evidence>
<dbReference type="Gene3D" id="2.40.160.180">
    <property type="entry name" value="Carbohydrate-selective porin OprB"/>
    <property type="match status" value="1"/>
</dbReference>
<dbReference type="AlphaFoldDB" id="A0A838L504"/>
<dbReference type="PANTHER" id="PTHR37944">
    <property type="entry name" value="PORIN B"/>
    <property type="match status" value="1"/>
</dbReference>
<dbReference type="PANTHER" id="PTHR37944:SF1">
    <property type="entry name" value="PORIN B"/>
    <property type="match status" value="1"/>
</dbReference>
<feature type="chain" id="PRO_5033098016" evidence="2">
    <location>
        <begin position="29"/>
        <end position="383"/>
    </location>
</feature>
<gene>
    <name evidence="3" type="ORF">HZF05_08335</name>
</gene>
<evidence type="ECO:0000313" key="3">
    <source>
        <dbReference type="EMBL" id="MBA2934107.1"/>
    </source>
</evidence>
<keyword evidence="2" id="KW-0732">Signal</keyword>
<sequence>MRGGRFKTGWRSACALALLTFAPAAARAETPPLVIHYIGDLSTDASGGRDTGTKWVSRLDVAYSTSDRLFGIDGAHAQADIMLLRGGGFSAVHSGDYQVVDNIDAPHAIRPYEIWLEMPFGSRIRAKAGLIDLNNEFDQQYVGALFLNSSFGIGPDLSQSGPNGPSIFPITAPGMVVAYQPPGWTARIGLFDARSGDVAHPHRFWPDSFGADGALVIGEAHRQIGPLVAVQAGGWGYTSSQPRLDGHGAGTSAGGYAMIEARLIGHQDGRALRVWLRGGGATDVTEPVQIYLGGGLTWTTAHAAYGIAFAHARLGDPAHRIPIENAHPDRAETAIEATARWRLATGVEIQPDVQYIVHPGWNPAYRNAVVMALRLDVTRLVGL</sequence>
<evidence type="ECO:0000313" key="4">
    <source>
        <dbReference type="Proteomes" id="UP000570166"/>
    </source>
</evidence>
<dbReference type="Proteomes" id="UP000570166">
    <property type="component" value="Unassembled WGS sequence"/>
</dbReference>
<dbReference type="Pfam" id="PF04966">
    <property type="entry name" value="OprB"/>
    <property type="match status" value="1"/>
</dbReference>
<comment type="caution">
    <text evidence="3">The sequence shown here is derived from an EMBL/GenBank/DDBJ whole genome shotgun (WGS) entry which is preliminary data.</text>
</comment>
<proteinExistence type="inferred from homology"/>
<evidence type="ECO:0000256" key="2">
    <source>
        <dbReference type="RuleBase" id="RU363072"/>
    </source>
</evidence>
<protein>
    <submittedName>
        <fullName evidence="3">Carbohydrate porin</fullName>
    </submittedName>
</protein>
<dbReference type="GO" id="GO:0008643">
    <property type="term" value="P:carbohydrate transport"/>
    <property type="evidence" value="ECO:0007669"/>
    <property type="project" value="InterPro"/>
</dbReference>
<accession>A0A838L504</accession>
<organism evidence="3 4">
    <name type="scientific">Sphingomonas chungangi</name>
    <dbReference type="NCBI Taxonomy" id="2683589"/>
    <lineage>
        <taxon>Bacteria</taxon>
        <taxon>Pseudomonadati</taxon>
        <taxon>Pseudomonadota</taxon>
        <taxon>Alphaproteobacteria</taxon>
        <taxon>Sphingomonadales</taxon>
        <taxon>Sphingomonadaceae</taxon>
        <taxon>Sphingomonas</taxon>
    </lineage>
</organism>
<dbReference type="GO" id="GO:0016020">
    <property type="term" value="C:membrane"/>
    <property type="evidence" value="ECO:0007669"/>
    <property type="project" value="InterPro"/>
</dbReference>
<keyword evidence="4" id="KW-1185">Reference proteome</keyword>
<dbReference type="InterPro" id="IPR038673">
    <property type="entry name" value="OprB_sf"/>
</dbReference>
<dbReference type="InterPro" id="IPR052932">
    <property type="entry name" value="OprB_Porin"/>
</dbReference>
<feature type="signal peptide" evidence="2">
    <location>
        <begin position="1"/>
        <end position="28"/>
    </location>
</feature>
<dbReference type="GO" id="GO:0015288">
    <property type="term" value="F:porin activity"/>
    <property type="evidence" value="ECO:0007669"/>
    <property type="project" value="InterPro"/>
</dbReference>
<dbReference type="InterPro" id="IPR007049">
    <property type="entry name" value="Carb-sel_porin_OprB"/>
</dbReference>